<dbReference type="Proteomes" id="UP001295423">
    <property type="component" value="Unassembled WGS sequence"/>
</dbReference>
<sequence>MIESSVYPSTTHDYGAMSLSRSHVRSSPIAIIQSKSSKEDEFDHSDSDESIIDVELDALKIRQKQQTPYDTQPGPANGKSSISIKQENELKAPYLGSLSKSETNLMSLPPMALSEAYLEDPPSEVTSYGSLRDSHQKGRFIDGPSSYREPASGRIMQYDRLKKYQSVPPTQSIGERMQQARKLKGIRQQSQEKRNQKDNNNGENSSNNNVSSSLSALLSDASQLVKDDMQNTAGFVSQNQNQQETFRPTFGFYDEDQEDSNMLSTSLTAFEIMQTKLEPPSRLGTSLSNSVVYEAGFRPLARSLSDPLPQHYRPNGTVFSPMLPSQAAAQAPTSMSHFSLGPSPMTVHGGANQQADTPMSFNDDSPDMDAAFDMDL</sequence>
<comment type="caution">
    <text evidence="2">The sequence shown here is derived from an EMBL/GenBank/DDBJ whole genome shotgun (WGS) entry which is preliminary data.</text>
</comment>
<protein>
    <submittedName>
        <fullName evidence="2">Uncharacterized protein</fullName>
    </submittedName>
</protein>
<accession>A0AAD2GAV1</accession>
<feature type="region of interest" description="Disordered" evidence="1">
    <location>
        <begin position="62"/>
        <end position="81"/>
    </location>
</feature>
<feature type="compositionally biased region" description="Low complexity" evidence="1">
    <location>
        <begin position="199"/>
        <end position="212"/>
    </location>
</feature>
<reference evidence="2" key="1">
    <citation type="submission" date="2023-08" db="EMBL/GenBank/DDBJ databases">
        <authorList>
            <person name="Audoor S."/>
            <person name="Bilcke G."/>
        </authorList>
    </citation>
    <scope>NUCLEOTIDE SEQUENCE</scope>
</reference>
<feature type="region of interest" description="Disordered" evidence="1">
    <location>
        <begin position="341"/>
        <end position="376"/>
    </location>
</feature>
<dbReference type="AlphaFoldDB" id="A0AAD2GAV1"/>
<evidence type="ECO:0000256" key="1">
    <source>
        <dbReference type="SAM" id="MobiDB-lite"/>
    </source>
</evidence>
<feature type="compositionally biased region" description="Basic and acidic residues" evidence="1">
    <location>
        <begin position="36"/>
        <end position="47"/>
    </location>
</feature>
<name>A0AAD2GAV1_9STRA</name>
<feature type="compositionally biased region" description="Acidic residues" evidence="1">
    <location>
        <begin position="364"/>
        <end position="376"/>
    </location>
</feature>
<evidence type="ECO:0000313" key="2">
    <source>
        <dbReference type="EMBL" id="CAJ1966953.1"/>
    </source>
</evidence>
<proteinExistence type="predicted"/>
<feature type="region of interest" description="Disordered" evidence="1">
    <location>
        <begin position="1"/>
        <end position="49"/>
    </location>
</feature>
<gene>
    <name evidence="2" type="ORF">CYCCA115_LOCUS22538</name>
</gene>
<feature type="compositionally biased region" description="Polar residues" evidence="1">
    <location>
        <begin position="351"/>
        <end position="363"/>
    </location>
</feature>
<organism evidence="2 3">
    <name type="scientific">Cylindrotheca closterium</name>
    <dbReference type="NCBI Taxonomy" id="2856"/>
    <lineage>
        <taxon>Eukaryota</taxon>
        <taxon>Sar</taxon>
        <taxon>Stramenopiles</taxon>
        <taxon>Ochrophyta</taxon>
        <taxon>Bacillariophyta</taxon>
        <taxon>Bacillariophyceae</taxon>
        <taxon>Bacillariophycidae</taxon>
        <taxon>Bacillariales</taxon>
        <taxon>Bacillariaceae</taxon>
        <taxon>Cylindrotheca</taxon>
    </lineage>
</organism>
<feature type="region of interest" description="Disordered" evidence="1">
    <location>
        <begin position="121"/>
        <end position="212"/>
    </location>
</feature>
<keyword evidence="3" id="KW-1185">Reference proteome</keyword>
<feature type="compositionally biased region" description="Polar residues" evidence="1">
    <location>
        <begin position="1"/>
        <end position="12"/>
    </location>
</feature>
<evidence type="ECO:0000313" key="3">
    <source>
        <dbReference type="Proteomes" id="UP001295423"/>
    </source>
</evidence>
<dbReference type="EMBL" id="CAKOGP040002313">
    <property type="protein sequence ID" value="CAJ1966953.1"/>
    <property type="molecule type" value="Genomic_DNA"/>
</dbReference>